<dbReference type="Pfam" id="PF10151">
    <property type="entry name" value="TMEM214"/>
    <property type="match status" value="1"/>
</dbReference>
<evidence type="ECO:0000256" key="4">
    <source>
        <dbReference type="ARBA" id="ARBA00022692"/>
    </source>
</evidence>
<dbReference type="GO" id="GO:0006915">
    <property type="term" value="P:apoptotic process"/>
    <property type="evidence" value="ECO:0007669"/>
    <property type="project" value="UniProtKB-KW"/>
</dbReference>
<evidence type="ECO:0000256" key="8">
    <source>
        <dbReference type="ARBA" id="ARBA00023136"/>
    </source>
</evidence>
<evidence type="ECO:0000256" key="10">
    <source>
        <dbReference type="ARBA" id="ARBA00024938"/>
    </source>
</evidence>
<accession>A0A6P3RQR9</accession>
<keyword evidence="11" id="KW-1185">Reference proteome</keyword>
<gene>
    <name evidence="12" type="primary">LOC105310671</name>
</gene>
<organism evidence="11 12">
    <name type="scientific">Pteropus vampyrus</name>
    <name type="common">Large flying fox</name>
    <dbReference type="NCBI Taxonomy" id="132908"/>
    <lineage>
        <taxon>Eukaryota</taxon>
        <taxon>Metazoa</taxon>
        <taxon>Chordata</taxon>
        <taxon>Craniata</taxon>
        <taxon>Vertebrata</taxon>
        <taxon>Euteleostomi</taxon>
        <taxon>Mammalia</taxon>
        <taxon>Eutheria</taxon>
        <taxon>Laurasiatheria</taxon>
        <taxon>Chiroptera</taxon>
        <taxon>Yinpterochiroptera</taxon>
        <taxon>Pteropodoidea</taxon>
        <taxon>Pteropodidae</taxon>
        <taxon>Pteropodinae</taxon>
        <taxon>Pteropus</taxon>
    </lineage>
</organism>
<proteinExistence type="inferred from homology"/>
<keyword evidence="4" id="KW-0812">Transmembrane</keyword>
<dbReference type="GeneID" id="105310671"/>
<evidence type="ECO:0000313" key="12">
    <source>
        <dbReference type="RefSeq" id="XP_011385112.1"/>
    </source>
</evidence>
<dbReference type="RefSeq" id="XP_011385112.1">
    <property type="nucleotide sequence ID" value="XM_011386810.2"/>
</dbReference>
<evidence type="ECO:0000256" key="7">
    <source>
        <dbReference type="ARBA" id="ARBA00022989"/>
    </source>
</evidence>
<keyword evidence="9" id="KW-0325">Glycoprotein</keyword>
<dbReference type="InterPro" id="IPR019308">
    <property type="entry name" value="TMEM214"/>
</dbReference>
<evidence type="ECO:0000256" key="5">
    <source>
        <dbReference type="ARBA" id="ARBA00022703"/>
    </source>
</evidence>
<keyword evidence="7" id="KW-1133">Transmembrane helix</keyword>
<keyword evidence="6" id="KW-0256">Endoplasmic reticulum</keyword>
<evidence type="ECO:0000256" key="6">
    <source>
        <dbReference type="ARBA" id="ARBA00022824"/>
    </source>
</evidence>
<comment type="subunit">
    <text evidence="3">Constitutively interacts with CASP4; required for the localization of procaspase 4 to the ER.</text>
</comment>
<evidence type="ECO:0000256" key="2">
    <source>
        <dbReference type="ARBA" id="ARBA00007984"/>
    </source>
</evidence>
<dbReference type="AlphaFoldDB" id="A0A6P3RQR9"/>
<dbReference type="KEGG" id="pvp:105310671"/>
<dbReference type="GO" id="GO:0005794">
    <property type="term" value="C:Golgi apparatus"/>
    <property type="evidence" value="ECO:0007669"/>
    <property type="project" value="TreeGrafter"/>
</dbReference>
<sequence length="143" mass="15997">MKKELLSSLTECLMVDPLSASVWRQLYPKHLSQSSLLLKHLLRSWERIPKKTRKFLQETIQFFKLTNQELLRKGSCNNHDVITCDTACKVPAPSPPQPTNCCTSLSWHTLGRACIAFLPHLSLEPSLPLGSCESLTLLLGGLA</sequence>
<reference evidence="12" key="1">
    <citation type="submission" date="2025-08" db="UniProtKB">
        <authorList>
            <consortium name="RefSeq"/>
        </authorList>
    </citation>
    <scope>IDENTIFICATION</scope>
    <source>
        <tissue evidence="12">Kidney</tissue>
    </source>
</reference>
<keyword evidence="8" id="KW-0472">Membrane</keyword>
<dbReference type="GO" id="GO:0005789">
    <property type="term" value="C:endoplasmic reticulum membrane"/>
    <property type="evidence" value="ECO:0007669"/>
    <property type="project" value="UniProtKB-SubCell"/>
</dbReference>
<dbReference type="Proteomes" id="UP000515202">
    <property type="component" value="Unplaced"/>
</dbReference>
<dbReference type="PANTHER" id="PTHR13448:SF0">
    <property type="entry name" value="TRANSMEMBRANE PROTEIN 214"/>
    <property type="match status" value="1"/>
</dbReference>
<name>A0A6P3RQR9_PTEVA</name>
<protein>
    <submittedName>
        <fullName evidence="12">Transmembrane protein 214-like</fullName>
    </submittedName>
</protein>
<evidence type="ECO:0000256" key="3">
    <source>
        <dbReference type="ARBA" id="ARBA00011720"/>
    </source>
</evidence>
<evidence type="ECO:0000313" key="11">
    <source>
        <dbReference type="Proteomes" id="UP000515202"/>
    </source>
</evidence>
<evidence type="ECO:0000256" key="1">
    <source>
        <dbReference type="ARBA" id="ARBA00004477"/>
    </source>
</evidence>
<keyword evidence="5" id="KW-0053">Apoptosis</keyword>
<dbReference type="PANTHER" id="PTHR13448">
    <property type="entry name" value="TRANSMEMBRANE PROTEIN 214"/>
    <property type="match status" value="1"/>
</dbReference>
<comment type="subcellular location">
    <subcellularLocation>
        <location evidence="1">Endoplasmic reticulum membrane</location>
        <topology evidence="1">Multi-pass membrane protein</topology>
    </subcellularLocation>
</comment>
<comment type="function">
    <text evidence="10">Critical mediator, in cooperation with CASP4, of endoplasmic reticulum-stress induced apoptosis. Required or the activation of CASP4 following endoplasmic reticulum stress.</text>
</comment>
<dbReference type="OrthoDB" id="10022292at2759"/>
<evidence type="ECO:0000256" key="9">
    <source>
        <dbReference type="ARBA" id="ARBA00023180"/>
    </source>
</evidence>
<comment type="similarity">
    <text evidence="2">Belongs to the TMEM214 family.</text>
</comment>